<keyword evidence="3" id="KW-1185">Reference proteome</keyword>
<gene>
    <name evidence="2" type="ORF">H9661_16445</name>
</gene>
<dbReference type="Gene3D" id="3.40.50.300">
    <property type="entry name" value="P-loop containing nucleotide triphosphate hydrolases"/>
    <property type="match status" value="1"/>
</dbReference>
<dbReference type="InterPro" id="IPR001650">
    <property type="entry name" value="Helicase_C-like"/>
</dbReference>
<dbReference type="EMBL" id="JACSRA010000031">
    <property type="protein sequence ID" value="MBD7912943.1"/>
    <property type="molecule type" value="Genomic_DNA"/>
</dbReference>
<keyword evidence="2" id="KW-0547">Nucleotide-binding</keyword>
<feature type="domain" description="Helicase C-terminal" evidence="1">
    <location>
        <begin position="810"/>
        <end position="978"/>
    </location>
</feature>
<organism evidence="2 3">
    <name type="scientific">Clostridium cibarium</name>
    <dbReference type="NCBI Taxonomy" id="2762247"/>
    <lineage>
        <taxon>Bacteria</taxon>
        <taxon>Bacillati</taxon>
        <taxon>Bacillota</taxon>
        <taxon>Clostridia</taxon>
        <taxon>Eubacteriales</taxon>
        <taxon>Clostridiaceae</taxon>
        <taxon>Clostridium</taxon>
    </lineage>
</organism>
<dbReference type="CDD" id="cd18785">
    <property type="entry name" value="SF2_C"/>
    <property type="match status" value="1"/>
</dbReference>
<comment type="caution">
    <text evidence="2">The sequence shown here is derived from an EMBL/GenBank/DDBJ whole genome shotgun (WGS) entry which is preliminary data.</text>
</comment>
<dbReference type="NCBIfam" id="NF038325">
    <property type="entry name" value="DISARM_DrmAS"/>
    <property type="match status" value="1"/>
</dbReference>
<keyword evidence="2" id="KW-0347">Helicase</keyword>
<keyword evidence="2" id="KW-0067">ATP-binding</keyword>
<protein>
    <submittedName>
        <fullName evidence="2">Helicase</fullName>
    </submittedName>
</protein>
<dbReference type="SUPFAM" id="SSF52540">
    <property type="entry name" value="P-loop containing nucleoside triphosphate hydrolases"/>
    <property type="match status" value="1"/>
</dbReference>
<reference evidence="2 3" key="1">
    <citation type="submission" date="2020-08" db="EMBL/GenBank/DDBJ databases">
        <title>A Genomic Blueprint of the Chicken Gut Microbiome.</title>
        <authorList>
            <person name="Gilroy R."/>
            <person name="Ravi A."/>
            <person name="Getino M."/>
            <person name="Pursley I."/>
            <person name="Horton D.L."/>
            <person name="Alikhan N.-F."/>
            <person name="Baker D."/>
            <person name="Gharbi K."/>
            <person name="Hall N."/>
            <person name="Watson M."/>
            <person name="Adriaenssens E.M."/>
            <person name="Foster-Nyarko E."/>
            <person name="Jarju S."/>
            <person name="Secka A."/>
            <person name="Antonio M."/>
            <person name="Oren A."/>
            <person name="Chaudhuri R."/>
            <person name="La Ragione R.M."/>
            <person name="Hildebrand F."/>
            <person name="Pallen M.J."/>
        </authorList>
    </citation>
    <scope>NUCLEOTIDE SEQUENCE [LARGE SCALE GENOMIC DNA]</scope>
    <source>
        <strain evidence="2 3">Sa3CVN1</strain>
    </source>
</reference>
<evidence type="ECO:0000259" key="1">
    <source>
        <dbReference type="PROSITE" id="PS51194"/>
    </source>
</evidence>
<name>A0ABR8PXN3_9CLOT</name>
<dbReference type="InterPro" id="IPR027417">
    <property type="entry name" value="P-loop_NTPase"/>
</dbReference>
<dbReference type="RefSeq" id="WP_191769856.1">
    <property type="nucleotide sequence ID" value="NZ_JACSRA010000031.1"/>
</dbReference>
<sequence length="1109" mass="127612">MDNDLRKYREVRKILINDLRSDLIGPYEKEEILSESPVASYITGILQPMDSDIDDYDEELEAIGSDKYANENMFRKATDEDLEEENKVQKKGFKQQSSIGFNFYIDGSEERVLGIARWGEYYKVQEEIETPEGETEKKKKKSIRTGWQREGKHKPFEIELSPFSKETKFEIDEGVFINLLKYKLKNTNTIMVAVFLSNMRSTSSEKIENMMFQVELEVYGEDGKSVFISELNSINTKNEIDDYLYRNKPVFSRGYGCAVVWENENNELAKKVKSSFIPSYEIPSVSTILEGVDEKVFSMKYFSNPKNKSKIIEILSIIPEKYELWINGLKNNELIYDKDFNEDARSIIYQCEMALDRIKKGIELIENNDKVLQSFCFANQVMFLQRSMDMFSKKNSKGVVCSLKDELEKEHSSWRPFQIAFVLLNIEGIVEPSSKERDIVDLLFFPTGGGKTEAYLGIAAFIIGYRRISSNECVEYEKDGGVTVFLRYTLRLLTTQQRDRLLKMISAAEMIRCKSQGKFGNSEISIGFWVGGTVTPNKFSEFEDEDPQKVKATFNKLTKQIIQCPCCGNKIKDEDYNVDLVENKVEIHCSNKKCYFNKHKIPVFLVDEEIYRKCPTVIISTVDKFARLAWDEKTALLFGRTNRLCPRCGFISEGEEGHNSHQSSGSHKATRTIKGIKPFYPPELIIQDELHLITGPLGTIYGGYETAVEEMCKANIDGKIILPKYIVSTATIKNAGEQIRCLYGRNEYFQFPPSGFSVEDSFFAKEVSLDEKPFRLYGAVCANGQSMKTTLLRIYSVLLQSTENLLKNNEFKDYLDPYRTLIGYFNSVRELGGTVRLLDDDIPSRIHRLVKKYGYDKERYINIHDEITSRTPSYKIPQVLENLEKSLGEKGCIDAAIATNMIAVGMDIDRLGLMVVTGQPKLSSEYIQATSRVGRKYPGLVITVYNPYRPRDLSHYENFVSYHSQLYRYVEGTTATPFAARARDRVLHAIIVSLLRLRNVDMAPNKGAGNIDTIDDMIINEAKQIILDRVKNVEILNLTDTEKEIDIFLDDWKRLNEEEKNLFYYVVNTDKCNRLLNYYDKYINDKEKPTLNSMREVETASALYYYEGV</sequence>
<accession>A0ABR8PXN3</accession>
<proteinExistence type="predicted"/>
<keyword evidence="2" id="KW-0378">Hydrolase</keyword>
<dbReference type="PROSITE" id="PS51194">
    <property type="entry name" value="HELICASE_CTER"/>
    <property type="match status" value="1"/>
</dbReference>
<dbReference type="GO" id="GO:0004386">
    <property type="term" value="F:helicase activity"/>
    <property type="evidence" value="ECO:0007669"/>
    <property type="project" value="UniProtKB-KW"/>
</dbReference>
<evidence type="ECO:0000313" key="3">
    <source>
        <dbReference type="Proteomes" id="UP000627781"/>
    </source>
</evidence>
<dbReference type="Proteomes" id="UP000627781">
    <property type="component" value="Unassembled WGS sequence"/>
</dbReference>
<evidence type="ECO:0000313" key="2">
    <source>
        <dbReference type="EMBL" id="MBD7912943.1"/>
    </source>
</evidence>